<protein>
    <submittedName>
        <fullName evidence="2">GNAT family N-acetyltransferase</fullName>
    </submittedName>
</protein>
<dbReference type="InterPro" id="IPR016181">
    <property type="entry name" value="Acyl_CoA_acyltransferase"/>
</dbReference>
<evidence type="ECO:0000259" key="1">
    <source>
        <dbReference type="PROSITE" id="PS51186"/>
    </source>
</evidence>
<dbReference type="PROSITE" id="PS51186">
    <property type="entry name" value="GNAT"/>
    <property type="match status" value="1"/>
</dbReference>
<dbReference type="Proteomes" id="UP001597459">
    <property type="component" value="Unassembled WGS sequence"/>
</dbReference>
<organism evidence="2 3">
    <name type="scientific">Aquimarina hainanensis</name>
    <dbReference type="NCBI Taxonomy" id="1578017"/>
    <lineage>
        <taxon>Bacteria</taxon>
        <taxon>Pseudomonadati</taxon>
        <taxon>Bacteroidota</taxon>
        <taxon>Flavobacteriia</taxon>
        <taxon>Flavobacteriales</taxon>
        <taxon>Flavobacteriaceae</taxon>
        <taxon>Aquimarina</taxon>
    </lineage>
</organism>
<accession>A0ABW5NC64</accession>
<dbReference type="RefSeq" id="WP_176027130.1">
    <property type="nucleotide sequence ID" value="NZ_JBHSJV010000001.1"/>
</dbReference>
<dbReference type="InterPro" id="IPR013653">
    <property type="entry name" value="GCN5-like_dom"/>
</dbReference>
<dbReference type="SUPFAM" id="SSF55729">
    <property type="entry name" value="Acyl-CoA N-acyltransferases (Nat)"/>
    <property type="match status" value="1"/>
</dbReference>
<dbReference type="Pfam" id="PF08445">
    <property type="entry name" value="FR47"/>
    <property type="match status" value="1"/>
</dbReference>
<gene>
    <name evidence="2" type="ORF">ACFSTE_14370</name>
</gene>
<evidence type="ECO:0000313" key="3">
    <source>
        <dbReference type="Proteomes" id="UP001597459"/>
    </source>
</evidence>
<evidence type="ECO:0000313" key="2">
    <source>
        <dbReference type="EMBL" id="MFD2592020.1"/>
    </source>
</evidence>
<comment type="caution">
    <text evidence="2">The sequence shown here is derived from an EMBL/GenBank/DDBJ whole genome shotgun (WGS) entry which is preliminary data.</text>
</comment>
<sequence>MDINYTPLDNPVWYSLQQTHHELGVFYKDIAFYHPDFCPFGGVFKPSEMITALSEYSKHTTDFYVVGTSPSCPPHLTVCKELICNQMVLDSPIPIIHTHTTTALGTEHHQDLFDLVNTVQPGYFKKYTCRMGQYYGIYIDNILVAVTGERMKMNQFTEVSAVVTHPDHTGNGYAKQLVAKTANAIFAQNKIPYLHVASTNIGAIRLYEKLGFRTRRQISFWQLSLTH</sequence>
<dbReference type="InterPro" id="IPR000182">
    <property type="entry name" value="GNAT_dom"/>
</dbReference>
<dbReference type="EMBL" id="JBHULX010000030">
    <property type="protein sequence ID" value="MFD2592020.1"/>
    <property type="molecule type" value="Genomic_DNA"/>
</dbReference>
<name>A0ABW5NC64_9FLAO</name>
<reference evidence="3" key="1">
    <citation type="journal article" date="2019" name="Int. J. Syst. Evol. Microbiol.">
        <title>The Global Catalogue of Microorganisms (GCM) 10K type strain sequencing project: providing services to taxonomists for standard genome sequencing and annotation.</title>
        <authorList>
            <consortium name="The Broad Institute Genomics Platform"/>
            <consortium name="The Broad Institute Genome Sequencing Center for Infectious Disease"/>
            <person name="Wu L."/>
            <person name="Ma J."/>
        </authorList>
    </citation>
    <scope>NUCLEOTIDE SEQUENCE [LARGE SCALE GENOMIC DNA]</scope>
    <source>
        <strain evidence="3">KCTC 42423</strain>
    </source>
</reference>
<feature type="domain" description="N-acetyltransferase" evidence="1">
    <location>
        <begin position="87"/>
        <end position="227"/>
    </location>
</feature>
<keyword evidence="3" id="KW-1185">Reference proteome</keyword>
<dbReference type="Gene3D" id="3.40.630.30">
    <property type="match status" value="1"/>
</dbReference>
<proteinExistence type="predicted"/>